<dbReference type="InterPro" id="IPR038790">
    <property type="entry name" value="Med9_plant"/>
</dbReference>
<evidence type="ECO:0000313" key="2">
    <source>
        <dbReference type="Proteomes" id="UP000077202"/>
    </source>
</evidence>
<comment type="caution">
    <text evidence="1">The sequence shown here is derived from an EMBL/GenBank/DDBJ whole genome shotgun (WGS) entry which is preliminary data.</text>
</comment>
<dbReference type="PANTHER" id="PTHR37188:SF1">
    <property type="entry name" value="MEDIATOR OF RNA POLYMERASE II TRANSCRIPTION SUBUNIT-RELATED"/>
    <property type="match status" value="1"/>
</dbReference>
<reference evidence="1" key="1">
    <citation type="submission" date="2016-03" db="EMBL/GenBank/DDBJ databases">
        <title>Mechanisms controlling the formation of the plant cell surface in tip-growing cells are functionally conserved among land plants.</title>
        <authorList>
            <person name="Honkanen S."/>
            <person name="Jones V.A."/>
            <person name="Morieri G."/>
            <person name="Champion C."/>
            <person name="Hetherington A.J."/>
            <person name="Kelly S."/>
            <person name="Saint-Marcoux D."/>
            <person name="Proust H."/>
            <person name="Prescott H."/>
            <person name="Dolan L."/>
        </authorList>
    </citation>
    <scope>NUCLEOTIDE SEQUENCE [LARGE SCALE GENOMIC DNA]</scope>
    <source>
        <tissue evidence="1">Whole gametophyte</tissue>
    </source>
</reference>
<dbReference type="GO" id="GO:0016592">
    <property type="term" value="C:mediator complex"/>
    <property type="evidence" value="ECO:0007669"/>
    <property type="project" value="InterPro"/>
</dbReference>
<dbReference type="AlphaFoldDB" id="A0A176WEY7"/>
<keyword evidence="2" id="KW-1185">Reference proteome</keyword>
<protein>
    <submittedName>
        <fullName evidence="1">Uncharacterized protein</fullName>
    </submittedName>
</protein>
<sequence length="73" mass="8544">MERGAVDQHVNELVNDLASRFERCQQLLNNITVTANSKPMVRKLNLYFDHIVEERDLLLKYKTMVEQAVNPDQ</sequence>
<gene>
    <name evidence="1" type="ORF">AXG93_3128s1110</name>
</gene>
<organism evidence="1 2">
    <name type="scientific">Marchantia polymorpha subsp. ruderalis</name>
    <dbReference type="NCBI Taxonomy" id="1480154"/>
    <lineage>
        <taxon>Eukaryota</taxon>
        <taxon>Viridiplantae</taxon>
        <taxon>Streptophyta</taxon>
        <taxon>Embryophyta</taxon>
        <taxon>Marchantiophyta</taxon>
        <taxon>Marchantiopsida</taxon>
        <taxon>Marchantiidae</taxon>
        <taxon>Marchantiales</taxon>
        <taxon>Marchantiaceae</taxon>
        <taxon>Marchantia</taxon>
    </lineage>
</organism>
<dbReference type="EMBL" id="LVLJ01001092">
    <property type="protein sequence ID" value="OAE31474.1"/>
    <property type="molecule type" value="Genomic_DNA"/>
</dbReference>
<accession>A0A176WEY7</accession>
<name>A0A176WEY7_MARPO</name>
<dbReference type="Proteomes" id="UP000077202">
    <property type="component" value="Unassembled WGS sequence"/>
</dbReference>
<dbReference type="PANTHER" id="PTHR37188">
    <property type="entry name" value="MEDIATOR OF RNA POLYMERASE II TRANSCRIPTION SUBUNIT-RELATED"/>
    <property type="match status" value="1"/>
</dbReference>
<proteinExistence type="predicted"/>
<evidence type="ECO:0000313" key="1">
    <source>
        <dbReference type="EMBL" id="OAE31474.1"/>
    </source>
</evidence>